<dbReference type="GO" id="GO:0016787">
    <property type="term" value="F:hydrolase activity"/>
    <property type="evidence" value="ECO:0007669"/>
    <property type="project" value="UniProtKB-KW"/>
</dbReference>
<feature type="domain" description="Xaa-Pro dipeptidyl-peptidase C-terminal" evidence="2">
    <location>
        <begin position="307"/>
        <end position="536"/>
    </location>
</feature>
<dbReference type="NCBIfam" id="TIGR00976">
    <property type="entry name" value="CocE_NonD"/>
    <property type="match status" value="1"/>
</dbReference>
<keyword evidence="1 3" id="KW-0378">Hydrolase</keyword>
<evidence type="ECO:0000313" key="4">
    <source>
        <dbReference type="Proteomes" id="UP001501842"/>
    </source>
</evidence>
<dbReference type="PANTHER" id="PTHR43056:SF10">
    <property type="entry name" value="COCE_NOND FAMILY, PUTATIVE (AFU_ORTHOLOGUE AFUA_7G00600)-RELATED"/>
    <property type="match status" value="1"/>
</dbReference>
<dbReference type="InterPro" id="IPR050585">
    <property type="entry name" value="Xaa-Pro_dipeptidyl-ppase/CocE"/>
</dbReference>
<dbReference type="InterPro" id="IPR008979">
    <property type="entry name" value="Galactose-bd-like_sf"/>
</dbReference>
<evidence type="ECO:0000256" key="1">
    <source>
        <dbReference type="ARBA" id="ARBA00022801"/>
    </source>
</evidence>
<dbReference type="Gene3D" id="2.60.120.260">
    <property type="entry name" value="Galactose-binding domain-like"/>
    <property type="match status" value="1"/>
</dbReference>
<dbReference type="EMBL" id="BAAATZ010000012">
    <property type="protein sequence ID" value="GAA2726895.1"/>
    <property type="molecule type" value="Genomic_DNA"/>
</dbReference>
<evidence type="ECO:0000313" key="3">
    <source>
        <dbReference type="EMBL" id="GAA2726895.1"/>
    </source>
</evidence>
<dbReference type="InterPro" id="IPR029058">
    <property type="entry name" value="AB_hydrolase_fold"/>
</dbReference>
<gene>
    <name evidence="3" type="ORF">GCM10010439_31020</name>
</gene>
<sequence length="543" mass="59224">MSTVSRVTERLLGLPPALTRDVEVRRGLAVPMSDGVELAADLYLPRRTPGAPTVLVRSPYGRRGWVALLAGRTFAERGHQVLIQAVRGTERSGGEFDPFGDERRDGLDTLAWLEKEPWFNGRVVTFGPSYLGYAQWALAPDAGDRLSAMAPFVTASQFRDQTYLGGAFTLRGCLSWSAMMARQRSEGPRARVRSLFGGGRLERAFDVLPLNGADTAVLGRAVLWFQEWLEHAEPDDPYWVPERDHRARVAEVTAPVSMVGGWHDLFLASQLEDYRALRDAGRSPQLTVGPWSHTSPGLFGAAVRDALEWFGTSLRGEPRRRAPVRLYVQGAGEWRDYADWPPPATPTAFHLHPGGVLAADEPEDGPPSAFVYDPADPTPGVGGPLLGSGAGPRDQREVEERADVLLFTGEPLAEDLEIVGPVSARVYLRSDAGHTDLLVRLCDVDARGRSVNVCDGLRRLVPDPSAKDGVREVEIELWPTAHRFEAGHRLRVQVASGAHPRFARNTGGGEPLGSAARLVVQRQEVLHGPAHPSAVLLPLAARP</sequence>
<organism evidence="3 4">
    <name type="scientific">Actinocorallia aurantiaca</name>
    <dbReference type="NCBI Taxonomy" id="46204"/>
    <lineage>
        <taxon>Bacteria</taxon>
        <taxon>Bacillati</taxon>
        <taxon>Actinomycetota</taxon>
        <taxon>Actinomycetes</taxon>
        <taxon>Streptosporangiales</taxon>
        <taxon>Thermomonosporaceae</taxon>
        <taxon>Actinocorallia</taxon>
    </lineage>
</organism>
<dbReference type="Pfam" id="PF02129">
    <property type="entry name" value="Peptidase_S15"/>
    <property type="match status" value="1"/>
</dbReference>
<dbReference type="SUPFAM" id="SSF53474">
    <property type="entry name" value="alpha/beta-Hydrolases"/>
    <property type="match status" value="1"/>
</dbReference>
<dbReference type="SUPFAM" id="SSF49785">
    <property type="entry name" value="Galactose-binding domain-like"/>
    <property type="match status" value="1"/>
</dbReference>
<accession>A0ABN3U960</accession>
<dbReference type="SMART" id="SM00939">
    <property type="entry name" value="PepX_C"/>
    <property type="match status" value="1"/>
</dbReference>
<dbReference type="Gene3D" id="1.10.3020.10">
    <property type="entry name" value="alpha-amino acid ester hydrolase ( Helical cap domain)"/>
    <property type="match status" value="1"/>
</dbReference>
<keyword evidence="4" id="KW-1185">Reference proteome</keyword>
<dbReference type="Proteomes" id="UP001501842">
    <property type="component" value="Unassembled WGS sequence"/>
</dbReference>
<protein>
    <submittedName>
        <fullName evidence="3">CocE/NonD family hydrolase</fullName>
    </submittedName>
</protein>
<dbReference type="PANTHER" id="PTHR43056">
    <property type="entry name" value="PEPTIDASE S9 PROLYL OLIGOPEPTIDASE"/>
    <property type="match status" value="1"/>
</dbReference>
<dbReference type="InterPro" id="IPR005674">
    <property type="entry name" value="CocE/Ser_esterase"/>
</dbReference>
<dbReference type="Gene3D" id="3.40.50.1820">
    <property type="entry name" value="alpha/beta hydrolase"/>
    <property type="match status" value="1"/>
</dbReference>
<dbReference type="InterPro" id="IPR000383">
    <property type="entry name" value="Xaa-Pro-like_dom"/>
</dbReference>
<dbReference type="InterPro" id="IPR013736">
    <property type="entry name" value="Xaa-Pro_dipept_C"/>
</dbReference>
<reference evidence="3 4" key="1">
    <citation type="journal article" date="2019" name="Int. J. Syst. Evol. Microbiol.">
        <title>The Global Catalogue of Microorganisms (GCM) 10K type strain sequencing project: providing services to taxonomists for standard genome sequencing and annotation.</title>
        <authorList>
            <consortium name="The Broad Institute Genomics Platform"/>
            <consortium name="The Broad Institute Genome Sequencing Center for Infectious Disease"/>
            <person name="Wu L."/>
            <person name="Ma J."/>
        </authorList>
    </citation>
    <scope>NUCLEOTIDE SEQUENCE [LARGE SCALE GENOMIC DNA]</scope>
    <source>
        <strain evidence="3 4">JCM 8201</strain>
    </source>
</reference>
<comment type="caution">
    <text evidence="3">The sequence shown here is derived from an EMBL/GenBank/DDBJ whole genome shotgun (WGS) entry which is preliminary data.</text>
</comment>
<dbReference type="RefSeq" id="WP_344451078.1">
    <property type="nucleotide sequence ID" value="NZ_BAAATZ010000012.1"/>
</dbReference>
<evidence type="ECO:0000259" key="2">
    <source>
        <dbReference type="SMART" id="SM00939"/>
    </source>
</evidence>
<dbReference type="Pfam" id="PF08530">
    <property type="entry name" value="PepX_C"/>
    <property type="match status" value="1"/>
</dbReference>
<name>A0ABN3U960_9ACTN</name>
<proteinExistence type="predicted"/>